<evidence type="ECO:0000313" key="1">
    <source>
        <dbReference type="EMBL" id="KAI3813786.1"/>
    </source>
</evidence>
<organism evidence="1 2">
    <name type="scientific">Smallanthus sonchifolius</name>
    <dbReference type="NCBI Taxonomy" id="185202"/>
    <lineage>
        <taxon>Eukaryota</taxon>
        <taxon>Viridiplantae</taxon>
        <taxon>Streptophyta</taxon>
        <taxon>Embryophyta</taxon>
        <taxon>Tracheophyta</taxon>
        <taxon>Spermatophyta</taxon>
        <taxon>Magnoliopsida</taxon>
        <taxon>eudicotyledons</taxon>
        <taxon>Gunneridae</taxon>
        <taxon>Pentapetalae</taxon>
        <taxon>asterids</taxon>
        <taxon>campanulids</taxon>
        <taxon>Asterales</taxon>
        <taxon>Asteraceae</taxon>
        <taxon>Asteroideae</taxon>
        <taxon>Heliantheae alliance</taxon>
        <taxon>Millerieae</taxon>
        <taxon>Smallanthus</taxon>
    </lineage>
</organism>
<reference evidence="2" key="1">
    <citation type="journal article" date="2022" name="Mol. Ecol. Resour.">
        <title>The genomes of chicory, endive, great burdock and yacon provide insights into Asteraceae palaeo-polyploidization history and plant inulin production.</title>
        <authorList>
            <person name="Fan W."/>
            <person name="Wang S."/>
            <person name="Wang H."/>
            <person name="Wang A."/>
            <person name="Jiang F."/>
            <person name="Liu H."/>
            <person name="Zhao H."/>
            <person name="Xu D."/>
            <person name="Zhang Y."/>
        </authorList>
    </citation>
    <scope>NUCLEOTIDE SEQUENCE [LARGE SCALE GENOMIC DNA]</scope>
    <source>
        <strain evidence="2">cv. Yunnan</strain>
    </source>
</reference>
<sequence length="127" mass="14632">MPAWKSISESVNDGKEVLNIEEYAKIFPCTVSRKNDPNLRYEASRASLVVIIKNINLVDSFLIKYMMNCKCYHFPSVVPTREIHFLRYCTQNSNDRSWIIVDFPQTAFTRPSSPLLLDTSVSPRVTL</sequence>
<gene>
    <name evidence="1" type="ORF">L1987_18521</name>
</gene>
<dbReference type="EMBL" id="CM042023">
    <property type="protein sequence ID" value="KAI3813786.1"/>
    <property type="molecule type" value="Genomic_DNA"/>
</dbReference>
<proteinExistence type="predicted"/>
<name>A0ACB9J100_9ASTR</name>
<protein>
    <submittedName>
        <fullName evidence="1">Uncharacterized protein</fullName>
    </submittedName>
</protein>
<comment type="caution">
    <text evidence="1">The sequence shown here is derived from an EMBL/GenBank/DDBJ whole genome shotgun (WGS) entry which is preliminary data.</text>
</comment>
<evidence type="ECO:0000313" key="2">
    <source>
        <dbReference type="Proteomes" id="UP001056120"/>
    </source>
</evidence>
<reference evidence="1 2" key="2">
    <citation type="journal article" date="2022" name="Mol. Ecol. Resour.">
        <title>The genomes of chicory, endive, great burdock and yacon provide insights into Asteraceae paleo-polyploidization history and plant inulin production.</title>
        <authorList>
            <person name="Fan W."/>
            <person name="Wang S."/>
            <person name="Wang H."/>
            <person name="Wang A."/>
            <person name="Jiang F."/>
            <person name="Liu H."/>
            <person name="Zhao H."/>
            <person name="Xu D."/>
            <person name="Zhang Y."/>
        </authorList>
    </citation>
    <scope>NUCLEOTIDE SEQUENCE [LARGE SCALE GENOMIC DNA]</scope>
    <source>
        <strain evidence="2">cv. Yunnan</strain>
        <tissue evidence="1">Leaves</tissue>
    </source>
</reference>
<dbReference type="Proteomes" id="UP001056120">
    <property type="component" value="Linkage Group LG06"/>
</dbReference>
<accession>A0ACB9J100</accession>
<keyword evidence="2" id="KW-1185">Reference proteome</keyword>